<protein>
    <submittedName>
        <fullName evidence="9">Monovalent cation/H+ antiporter subunit D family protein</fullName>
    </submittedName>
</protein>
<feature type="domain" description="NADH:quinone oxidoreductase/Mrp antiporter transmembrane" evidence="8">
    <location>
        <begin position="132"/>
        <end position="426"/>
    </location>
</feature>
<reference evidence="9 10" key="1">
    <citation type="submission" date="2020-01" db="EMBL/GenBank/DDBJ databases">
        <title>Natronorubrum sp. JWXQ-INN 674 isolated from Inner Mongolia Autonomous Region of China.</title>
        <authorList>
            <person name="Xue Q."/>
        </authorList>
    </citation>
    <scope>NUCLEOTIDE SEQUENCE [LARGE SCALE GENOMIC DNA]</scope>
    <source>
        <strain evidence="9 10">JWXQ-INN-674</strain>
    </source>
</reference>
<keyword evidence="6 7" id="KW-0472">Membrane</keyword>
<feature type="transmembrane region" description="Helical" evidence="7">
    <location>
        <begin position="81"/>
        <end position="103"/>
    </location>
</feature>
<dbReference type="Pfam" id="PF00361">
    <property type="entry name" value="Proton_antipo_M"/>
    <property type="match status" value="1"/>
</dbReference>
<evidence type="ECO:0000313" key="10">
    <source>
        <dbReference type="Proteomes" id="UP000434101"/>
    </source>
</evidence>
<dbReference type="OrthoDB" id="371891at2157"/>
<dbReference type="AlphaFoldDB" id="A0A6B0VMY8"/>
<accession>A0A6B0VMY8</accession>
<dbReference type="RefSeq" id="WP_160064208.1">
    <property type="nucleotide sequence ID" value="NZ_WUYX01000026.1"/>
</dbReference>
<dbReference type="EMBL" id="WUYX01000026">
    <property type="protein sequence ID" value="MXV61919.1"/>
    <property type="molecule type" value="Genomic_DNA"/>
</dbReference>
<dbReference type="GO" id="GO:0016491">
    <property type="term" value="F:oxidoreductase activity"/>
    <property type="evidence" value="ECO:0007669"/>
    <property type="project" value="UniProtKB-KW"/>
</dbReference>
<dbReference type="Proteomes" id="UP000434101">
    <property type="component" value="Unassembled WGS sequence"/>
</dbReference>
<dbReference type="PANTHER" id="PTHR42682:SF4">
    <property type="entry name" value="NADH-UBIQUINONE_PLASTOQUINONE"/>
    <property type="match status" value="1"/>
</dbReference>
<feature type="transmembrane region" description="Helical" evidence="7">
    <location>
        <begin position="38"/>
        <end position="56"/>
    </location>
</feature>
<evidence type="ECO:0000259" key="8">
    <source>
        <dbReference type="Pfam" id="PF00361"/>
    </source>
</evidence>
<keyword evidence="4 7" id="KW-1133">Transmembrane helix</keyword>
<evidence type="ECO:0000256" key="6">
    <source>
        <dbReference type="ARBA" id="ARBA00023136"/>
    </source>
</evidence>
<evidence type="ECO:0000313" key="9">
    <source>
        <dbReference type="EMBL" id="MXV61919.1"/>
    </source>
</evidence>
<keyword evidence="10" id="KW-1185">Reference proteome</keyword>
<keyword evidence="5" id="KW-0560">Oxidoreductase</keyword>
<gene>
    <name evidence="9" type="ORF">GS429_07590</name>
</gene>
<feature type="transmembrane region" description="Helical" evidence="7">
    <location>
        <begin position="250"/>
        <end position="270"/>
    </location>
</feature>
<evidence type="ECO:0000256" key="4">
    <source>
        <dbReference type="ARBA" id="ARBA00022989"/>
    </source>
</evidence>
<feature type="transmembrane region" description="Helical" evidence="7">
    <location>
        <begin position="6"/>
        <end position="26"/>
    </location>
</feature>
<evidence type="ECO:0000256" key="1">
    <source>
        <dbReference type="ARBA" id="ARBA00004651"/>
    </source>
</evidence>
<proteinExistence type="predicted"/>
<feature type="transmembrane region" description="Helical" evidence="7">
    <location>
        <begin position="342"/>
        <end position="361"/>
    </location>
</feature>
<feature type="transmembrane region" description="Helical" evidence="7">
    <location>
        <begin position="168"/>
        <end position="195"/>
    </location>
</feature>
<sequence>MTEVHSLRPLAAVLVAFVAMCVVVAGRRWPAVRDGTPIVAGALTFLLVCSMVPDAHGGQVHTTNLGTLVAGVDLEFQADPLGMLFALVASGLWVVTAIYSVGYARGTGLDHRTRYTAALCLSIGSGIGVAFASNLLVLVVFYELTTVGTYPLVAHKGSERARRVAYEYAIYVIIGGTLVVGGAVITYVFAGTIAFEPGGIDALATAATEYPEWTTVAALSLLAGFAVKGAVMPLHAWLPKAMVAPTTVSGVLHAVVVVKSGVFGIARTVLEVFGPETTAELGIALPLAVVAGATILLASVLALEQDDLKRRLAYSTVANLSYVVLGVALLVPAAVVGGLVHIAAHAVAKLALFFCVGALAVETDVKRVSDVAGVGHRMPLTMGVFALSACSLAGIPLLAGFASKWYLLLGGADVSAVVPALFVVSGALNVAYFWPIVYGAFFESPATADPKPLVTGPLGGSSDEPARAFAGWHPIGTETRPTILVSLAVLVVLVIALGVRPDVLAVFDLAAQTAENAFGVSHA</sequence>
<feature type="transmembrane region" description="Helical" evidence="7">
    <location>
        <begin position="482"/>
        <end position="499"/>
    </location>
</feature>
<evidence type="ECO:0000256" key="5">
    <source>
        <dbReference type="ARBA" id="ARBA00023002"/>
    </source>
</evidence>
<evidence type="ECO:0000256" key="3">
    <source>
        <dbReference type="ARBA" id="ARBA00022692"/>
    </source>
</evidence>
<feature type="transmembrane region" description="Helical" evidence="7">
    <location>
        <begin position="215"/>
        <end position="238"/>
    </location>
</feature>
<feature type="transmembrane region" description="Helical" evidence="7">
    <location>
        <begin position="382"/>
        <end position="402"/>
    </location>
</feature>
<dbReference type="InterPro" id="IPR001750">
    <property type="entry name" value="ND/Mrp_TM"/>
</dbReference>
<evidence type="ECO:0000256" key="2">
    <source>
        <dbReference type="ARBA" id="ARBA00022475"/>
    </source>
</evidence>
<comment type="caution">
    <text evidence="9">The sequence shown here is derived from an EMBL/GenBank/DDBJ whole genome shotgun (WGS) entry which is preliminary data.</text>
</comment>
<keyword evidence="2" id="KW-1003">Cell membrane</keyword>
<keyword evidence="3 7" id="KW-0812">Transmembrane</keyword>
<feature type="transmembrane region" description="Helical" evidence="7">
    <location>
        <begin position="282"/>
        <end position="303"/>
    </location>
</feature>
<feature type="transmembrane region" description="Helical" evidence="7">
    <location>
        <begin position="115"/>
        <end position="133"/>
    </location>
</feature>
<dbReference type="InterPro" id="IPR052175">
    <property type="entry name" value="ComplexI-like_HydComp"/>
</dbReference>
<feature type="transmembrane region" description="Helical" evidence="7">
    <location>
        <begin position="312"/>
        <end position="336"/>
    </location>
</feature>
<evidence type="ECO:0000256" key="7">
    <source>
        <dbReference type="SAM" id="Phobius"/>
    </source>
</evidence>
<comment type="subcellular location">
    <subcellularLocation>
        <location evidence="1">Cell membrane</location>
        <topology evidence="1">Multi-pass membrane protein</topology>
    </subcellularLocation>
</comment>
<feature type="transmembrane region" description="Helical" evidence="7">
    <location>
        <begin position="139"/>
        <end position="156"/>
    </location>
</feature>
<organism evidence="9 10">
    <name type="scientific">Natronorubrum halalkaliphilum</name>
    <dbReference type="NCBI Taxonomy" id="2691917"/>
    <lineage>
        <taxon>Archaea</taxon>
        <taxon>Methanobacteriati</taxon>
        <taxon>Methanobacteriota</taxon>
        <taxon>Stenosarchaea group</taxon>
        <taxon>Halobacteria</taxon>
        <taxon>Halobacteriales</taxon>
        <taxon>Natrialbaceae</taxon>
        <taxon>Natronorubrum</taxon>
    </lineage>
</organism>
<feature type="transmembrane region" description="Helical" evidence="7">
    <location>
        <begin position="414"/>
        <end position="434"/>
    </location>
</feature>
<dbReference type="PANTHER" id="PTHR42682">
    <property type="entry name" value="HYDROGENASE-4 COMPONENT F"/>
    <property type="match status" value="1"/>
</dbReference>
<name>A0A6B0VMY8_9EURY</name>
<dbReference type="PRINTS" id="PR01434">
    <property type="entry name" value="NADHDHGNASE5"/>
</dbReference>
<dbReference type="GO" id="GO:0005886">
    <property type="term" value="C:plasma membrane"/>
    <property type="evidence" value="ECO:0007669"/>
    <property type="project" value="UniProtKB-SubCell"/>
</dbReference>